<dbReference type="Gramene" id="KVH89563">
    <property type="protein sequence ID" value="KVH89563"/>
    <property type="gene ID" value="Ccrd_008445"/>
</dbReference>
<feature type="compositionally biased region" description="Pro residues" evidence="2">
    <location>
        <begin position="1"/>
        <end position="13"/>
    </location>
</feature>
<feature type="region of interest" description="Disordered" evidence="2">
    <location>
        <begin position="125"/>
        <end position="153"/>
    </location>
</feature>
<proteinExistence type="predicted"/>
<keyword evidence="4" id="KW-1185">Reference proteome</keyword>
<evidence type="ECO:0000256" key="1">
    <source>
        <dbReference type="ARBA" id="ARBA00023054"/>
    </source>
</evidence>
<evidence type="ECO:0000256" key="2">
    <source>
        <dbReference type="SAM" id="MobiDB-lite"/>
    </source>
</evidence>
<feature type="region of interest" description="Disordered" evidence="2">
    <location>
        <begin position="1"/>
        <end position="101"/>
    </location>
</feature>
<accession>A0A103XF14</accession>
<dbReference type="PANTHER" id="PTHR31342:SF58">
    <property type="entry name" value="HYDROXYPROLINE-RICH GLYCOPROTEIN FAMILY PROTEIN"/>
    <property type="match status" value="1"/>
</dbReference>
<dbReference type="EMBL" id="LEKV01005198">
    <property type="protein sequence ID" value="KVH89563.1"/>
    <property type="molecule type" value="Genomic_DNA"/>
</dbReference>
<dbReference type="PANTHER" id="PTHR31342">
    <property type="entry name" value="PROTEIN CHUP1, CHLOROPLASTIC"/>
    <property type="match status" value="1"/>
</dbReference>
<evidence type="ECO:0000313" key="3">
    <source>
        <dbReference type="EMBL" id="KVH89563.1"/>
    </source>
</evidence>
<evidence type="ECO:0008006" key="5">
    <source>
        <dbReference type="Google" id="ProtNLM"/>
    </source>
</evidence>
<evidence type="ECO:0000313" key="4">
    <source>
        <dbReference type="Proteomes" id="UP000243975"/>
    </source>
</evidence>
<keyword evidence="1" id="KW-0175">Coiled coil</keyword>
<organism evidence="3 4">
    <name type="scientific">Cynara cardunculus var. scolymus</name>
    <name type="common">Globe artichoke</name>
    <name type="synonym">Cynara scolymus</name>
    <dbReference type="NCBI Taxonomy" id="59895"/>
    <lineage>
        <taxon>Eukaryota</taxon>
        <taxon>Viridiplantae</taxon>
        <taxon>Streptophyta</taxon>
        <taxon>Embryophyta</taxon>
        <taxon>Tracheophyta</taxon>
        <taxon>Spermatophyta</taxon>
        <taxon>Magnoliopsida</taxon>
        <taxon>eudicotyledons</taxon>
        <taxon>Gunneridae</taxon>
        <taxon>Pentapetalae</taxon>
        <taxon>asterids</taxon>
        <taxon>campanulids</taxon>
        <taxon>Asterales</taxon>
        <taxon>Asteraceae</taxon>
        <taxon>Carduoideae</taxon>
        <taxon>Cardueae</taxon>
        <taxon>Carduinae</taxon>
        <taxon>Cynara</taxon>
    </lineage>
</organism>
<protein>
    <recommendedName>
        <fullName evidence="5">Hydroxyproline-rich glycoprotein family protein</fullName>
    </recommendedName>
</protein>
<gene>
    <name evidence="3" type="ORF">Ccrd_008445</name>
</gene>
<dbReference type="AlphaFoldDB" id="A0A103XF14"/>
<dbReference type="InterPro" id="IPR040265">
    <property type="entry name" value="CHUP1/IPGA1-like"/>
</dbReference>
<comment type="caution">
    <text evidence="3">The sequence shown here is derived from an EMBL/GenBank/DDBJ whole genome shotgun (WGS) entry which is preliminary data.</text>
</comment>
<reference evidence="3 4" key="1">
    <citation type="journal article" date="2016" name="Sci. Rep.">
        <title>The genome sequence of the outbreeding globe artichoke constructed de novo incorporating a phase-aware low-pass sequencing strategy of F1 progeny.</title>
        <authorList>
            <person name="Scaglione D."/>
            <person name="Reyes-Chin-Wo S."/>
            <person name="Acquadro A."/>
            <person name="Froenicke L."/>
            <person name="Portis E."/>
            <person name="Beitel C."/>
            <person name="Tirone M."/>
            <person name="Mauro R."/>
            <person name="Lo Monaco A."/>
            <person name="Mauromicale G."/>
            <person name="Faccioli P."/>
            <person name="Cattivelli L."/>
            <person name="Rieseberg L."/>
            <person name="Michelmore R."/>
            <person name="Lanteri S."/>
        </authorList>
    </citation>
    <scope>NUCLEOTIDE SEQUENCE [LARGE SCALE GENOMIC DNA]</scope>
    <source>
        <strain evidence="3">2C</strain>
    </source>
</reference>
<dbReference type="OMA" id="FMECYLD"/>
<dbReference type="Proteomes" id="UP000243975">
    <property type="component" value="Unassembled WGS sequence"/>
</dbReference>
<sequence>MPAAPGSPPPPAPAASGSIQPPPTASGDAKPVGPGSPPHPPAPAAPGSLPPPPPPIASSNGSVPAPPPIVSSDGSVPAPPPPGQQGIGGAPPPPPPAAAGGKLLRKSVSKLRRSSQMGCLYRQLKSKVEGSSTKGKTLQKKASKVGASGGNGKSMADALAEMTKRSSYFQQIEEDVKNYASAIREVKAALISFQTTDMDEMVKFHKYVESHLEKLTDETQVLARFEDFPTKKLEGLRMAAALYSKLDTMANTLQNWKIEPPVNRLLDQVENYFNKVTSRLIIINIIFSNHVPFPPLTDEQFHMKIKGEVDTLDRTKDDEIKKFKSQKIHFDFGILIRIKELMVDVSSSCMELALKEKRETSSKTNGKKMNSGKILWKAFQFAFRVYSFAGGHDDRAENLTKELARQIQTDIN</sequence>
<dbReference type="STRING" id="59895.A0A103XF14"/>
<name>A0A103XF14_CYNCS</name>
<feature type="compositionally biased region" description="Pro residues" evidence="2">
    <location>
        <begin position="34"/>
        <end position="56"/>
    </location>
</feature>